<evidence type="ECO:0000313" key="5">
    <source>
        <dbReference type="EMBL" id="MFD1175504.1"/>
    </source>
</evidence>
<gene>
    <name evidence="5" type="ORF">ACFQ3W_04205</name>
</gene>
<proteinExistence type="predicted"/>
<dbReference type="Pfam" id="PF20013">
    <property type="entry name" value="GAP1-N2"/>
    <property type="match status" value="1"/>
</dbReference>
<evidence type="ECO:0000259" key="4">
    <source>
        <dbReference type="Pfam" id="PF20014"/>
    </source>
</evidence>
<sequence length="1023" mass="114817">MRQFSPVMIQQQLYTRERSGIFRGTEGFDTVAASDGLDPIFIKKQLHPFCGYDAPAELTSRGIKEAASYPPAIHLFHAEGGETVLGRSVYQPVDFTGLRSAFLTHNYVIPSARLDEIVTDYGRYLEADFAEKYYPEIGRELPELENLPQMSERPQYQPSPLFGLPAGKLLDELKLGEQGFKRLLFAVMTAVGEGRKKVYVALDVPPEQISQYALALLKVLFACLPFELRRRIGFITYAKEPQSRKFIHLQFVERGSLRPGDREIEKEYVFDLASGRMPQDEVDEGRQPYLDFVWSRLGELESLKEFHRFADDMLSGREMQSRALLSVYHELCVFYQIEADRWDLYENHKLTVLRGLLSYLEPVGSADSIIRLNDIFLAAFDREFDRVKQQNIAELEVVECFRDYYRLDRRNYGPKLVNYLILAINNTLTEGNTELAYSLYALVESQPELSRAFFDTVLKHGELSTRLFEPYIQNKLAEAHEPKEVLNIVHGWAVAHSELMRNASFKECAATGLTEKLRKQQSLLPAVHMVLENIGKWKETDLLDSGMTLADSELVERLSLTAKGLLLDQLELDKLTRDQVVSAAFLGKADAFAGLQLEGRQRSLVAMLQVLYEWFTQRDPKEDIFRKLSPGDKKRVQELGRRWLQSSIEVAQFGRIVLAFQQEADHGPATYNQVLDYLQRYAHEKETIYEFMLWSQGQPWFLESRAIAPAYSSAILTYFEKHDRDAFKSKDYRNRYFGKAGAQLAKVFAGAQMELSSPLKRFLAQNGKKVRMTLLILASCLVVVAGVLVVLQQQGVFEPKAPVEATPPQAPASSPEPEVFVYADKVIGGDGKETTSLVFLFSGEDQCKAFVPSALTIESPGKSAQQFMNLKYKASCAVESNGTGNAGAPEGVNQGADDKKNATKTEGKQEASQSDKSGQSGNTKTDATDSADKTKATDTKNKTAADKAVTSDANKLGDASKPDKSASAKNDVTKDVYPRVIVSLGMKLDVPTGSVIKLADQQFTVITREEAESKLNPIEMPKN</sequence>
<keyword evidence="6" id="KW-1185">Reference proteome</keyword>
<dbReference type="Proteomes" id="UP001597262">
    <property type="component" value="Unassembled WGS sequence"/>
</dbReference>
<name>A0ABW3RSP3_9BACL</name>
<feature type="compositionally biased region" description="Basic and acidic residues" evidence="1">
    <location>
        <begin position="958"/>
        <end position="973"/>
    </location>
</feature>
<accession>A0ABW3RSP3</accession>
<keyword evidence="2" id="KW-0812">Transmembrane</keyword>
<feature type="region of interest" description="Disordered" evidence="1">
    <location>
        <begin position="884"/>
        <end position="973"/>
    </location>
</feature>
<dbReference type="EMBL" id="JBHTLM010000002">
    <property type="protein sequence ID" value="MFD1175504.1"/>
    <property type="molecule type" value="Genomic_DNA"/>
</dbReference>
<keyword evidence="2" id="KW-0472">Membrane</keyword>
<evidence type="ECO:0000256" key="1">
    <source>
        <dbReference type="SAM" id="MobiDB-lite"/>
    </source>
</evidence>
<evidence type="ECO:0000259" key="3">
    <source>
        <dbReference type="Pfam" id="PF20013"/>
    </source>
</evidence>
<feature type="compositionally biased region" description="Polar residues" evidence="1">
    <location>
        <begin position="910"/>
        <end position="922"/>
    </location>
</feature>
<reference evidence="6" key="1">
    <citation type="journal article" date="2019" name="Int. J. Syst. Evol. Microbiol.">
        <title>The Global Catalogue of Microorganisms (GCM) 10K type strain sequencing project: providing services to taxonomists for standard genome sequencing and annotation.</title>
        <authorList>
            <consortium name="The Broad Institute Genomics Platform"/>
            <consortium name="The Broad Institute Genome Sequencing Center for Infectious Disease"/>
            <person name="Wu L."/>
            <person name="Ma J."/>
        </authorList>
    </citation>
    <scope>NUCLEOTIDE SEQUENCE [LARGE SCALE GENOMIC DNA]</scope>
    <source>
        <strain evidence="6">CCUG 59189</strain>
    </source>
</reference>
<feature type="transmembrane region" description="Helical" evidence="2">
    <location>
        <begin position="770"/>
        <end position="791"/>
    </location>
</feature>
<organism evidence="5 6">
    <name type="scientific">Paenibacillus puldeungensis</name>
    <dbReference type="NCBI Taxonomy" id="696536"/>
    <lineage>
        <taxon>Bacteria</taxon>
        <taxon>Bacillati</taxon>
        <taxon>Bacillota</taxon>
        <taxon>Bacilli</taxon>
        <taxon>Bacillales</taxon>
        <taxon>Paenibacillaceae</taxon>
        <taxon>Paenibacillus</taxon>
    </lineage>
</organism>
<dbReference type="InterPro" id="IPR045401">
    <property type="entry name" value="GAP1-M"/>
</dbReference>
<feature type="domain" description="GTPase-associated protein 1 middle" evidence="4">
    <location>
        <begin position="169"/>
        <end position="273"/>
    </location>
</feature>
<evidence type="ECO:0000313" key="6">
    <source>
        <dbReference type="Proteomes" id="UP001597262"/>
    </source>
</evidence>
<feature type="domain" description="GTPase-associated protein 1 N-terminal" evidence="3">
    <location>
        <begin position="8"/>
        <end position="146"/>
    </location>
</feature>
<feature type="compositionally biased region" description="Basic and acidic residues" evidence="1">
    <location>
        <begin position="896"/>
        <end position="909"/>
    </location>
</feature>
<comment type="caution">
    <text evidence="5">The sequence shown here is derived from an EMBL/GenBank/DDBJ whole genome shotgun (WGS) entry which is preliminary data.</text>
</comment>
<feature type="compositionally biased region" description="Basic and acidic residues" evidence="1">
    <location>
        <begin position="926"/>
        <end position="945"/>
    </location>
</feature>
<evidence type="ECO:0000256" key="2">
    <source>
        <dbReference type="SAM" id="Phobius"/>
    </source>
</evidence>
<dbReference type="InterPro" id="IPR045402">
    <property type="entry name" value="GAP1-N2"/>
</dbReference>
<keyword evidence="2" id="KW-1133">Transmembrane helix</keyword>
<dbReference type="Pfam" id="PF20014">
    <property type="entry name" value="GAP1-M"/>
    <property type="match status" value="1"/>
</dbReference>
<protein>
    <submittedName>
        <fullName evidence="5">Glycosyltransferase</fullName>
    </submittedName>
</protein>
<dbReference type="RefSeq" id="WP_379316921.1">
    <property type="nucleotide sequence ID" value="NZ_JBHTLM010000002.1"/>
</dbReference>